<reference evidence="1" key="1">
    <citation type="journal article" date="2021" name="PeerJ">
        <title>Extensive microbial diversity within the chicken gut microbiome revealed by metagenomics and culture.</title>
        <authorList>
            <person name="Gilroy R."/>
            <person name="Ravi A."/>
            <person name="Getino M."/>
            <person name="Pursley I."/>
            <person name="Horton D.L."/>
            <person name="Alikhan N.F."/>
            <person name="Baker D."/>
            <person name="Gharbi K."/>
            <person name="Hall N."/>
            <person name="Watson M."/>
            <person name="Adriaenssens E.M."/>
            <person name="Foster-Nyarko E."/>
            <person name="Jarju S."/>
            <person name="Secka A."/>
            <person name="Antonio M."/>
            <person name="Oren A."/>
            <person name="Chaudhuri R.R."/>
            <person name="La Ragione R."/>
            <person name="Hildebrand F."/>
            <person name="Pallen M.J."/>
        </authorList>
    </citation>
    <scope>NUCLEOTIDE SEQUENCE</scope>
    <source>
        <strain evidence="1">ChiHjej11B10-19426</strain>
    </source>
</reference>
<comment type="caution">
    <text evidence="1">The sequence shown here is derived from an EMBL/GenBank/DDBJ whole genome shotgun (WGS) entry which is preliminary data.</text>
</comment>
<name>A0A9D2DDR2_9BACT</name>
<protein>
    <submittedName>
        <fullName evidence="1">Uncharacterized protein</fullName>
    </submittedName>
</protein>
<proteinExistence type="predicted"/>
<organism evidence="1 2">
    <name type="scientific">Candidatus Tidjanibacter faecipullorum</name>
    <dbReference type="NCBI Taxonomy" id="2838766"/>
    <lineage>
        <taxon>Bacteria</taxon>
        <taxon>Pseudomonadati</taxon>
        <taxon>Bacteroidota</taxon>
        <taxon>Bacteroidia</taxon>
        <taxon>Bacteroidales</taxon>
        <taxon>Rikenellaceae</taxon>
        <taxon>Tidjanibacter</taxon>
    </lineage>
</organism>
<dbReference type="Proteomes" id="UP000824014">
    <property type="component" value="Unassembled WGS sequence"/>
</dbReference>
<accession>A0A9D2DDR2</accession>
<evidence type="ECO:0000313" key="1">
    <source>
        <dbReference type="EMBL" id="HIZ15083.1"/>
    </source>
</evidence>
<dbReference type="EMBL" id="DXCC01000012">
    <property type="protein sequence ID" value="HIZ15083.1"/>
    <property type="molecule type" value="Genomic_DNA"/>
</dbReference>
<evidence type="ECO:0000313" key="2">
    <source>
        <dbReference type="Proteomes" id="UP000824014"/>
    </source>
</evidence>
<sequence length="69" mass="7991">MKTYEVINPYIVCSIRDGKTRREYALRRGERVELPEEDVAVRAMVARRQIREVTEPEEPAGTPETNVES</sequence>
<reference evidence="1" key="2">
    <citation type="submission" date="2021-04" db="EMBL/GenBank/DDBJ databases">
        <authorList>
            <person name="Gilroy R."/>
        </authorList>
    </citation>
    <scope>NUCLEOTIDE SEQUENCE</scope>
    <source>
        <strain evidence="1">ChiHjej11B10-19426</strain>
    </source>
</reference>
<dbReference type="AlphaFoldDB" id="A0A9D2DDR2"/>
<gene>
    <name evidence="1" type="ORF">H9816_04145</name>
</gene>